<dbReference type="WBParaSite" id="Hba_09741">
    <property type="protein sequence ID" value="Hba_09741"/>
    <property type="gene ID" value="Hba_09741"/>
</dbReference>
<dbReference type="Proteomes" id="UP000095283">
    <property type="component" value="Unplaced"/>
</dbReference>
<evidence type="ECO:0000313" key="2">
    <source>
        <dbReference type="Proteomes" id="UP000095283"/>
    </source>
</evidence>
<proteinExistence type="predicted"/>
<dbReference type="AlphaFoldDB" id="A0A1I7WX49"/>
<feature type="region of interest" description="Disordered" evidence="1">
    <location>
        <begin position="1"/>
        <end position="66"/>
    </location>
</feature>
<organism evidence="2 3">
    <name type="scientific">Heterorhabditis bacteriophora</name>
    <name type="common">Entomopathogenic nematode worm</name>
    <dbReference type="NCBI Taxonomy" id="37862"/>
    <lineage>
        <taxon>Eukaryota</taxon>
        <taxon>Metazoa</taxon>
        <taxon>Ecdysozoa</taxon>
        <taxon>Nematoda</taxon>
        <taxon>Chromadorea</taxon>
        <taxon>Rhabditida</taxon>
        <taxon>Rhabditina</taxon>
        <taxon>Rhabditomorpha</taxon>
        <taxon>Strongyloidea</taxon>
        <taxon>Heterorhabditidae</taxon>
        <taxon>Heterorhabditis</taxon>
    </lineage>
</organism>
<accession>A0A1I7WX49</accession>
<protein>
    <submittedName>
        <fullName evidence="3">Small muscular protein</fullName>
    </submittedName>
</protein>
<evidence type="ECO:0000313" key="3">
    <source>
        <dbReference type="WBParaSite" id="Hba_09741"/>
    </source>
</evidence>
<reference evidence="3" key="1">
    <citation type="submission" date="2016-11" db="UniProtKB">
        <authorList>
            <consortium name="WormBaseParasite"/>
        </authorList>
    </citation>
    <scope>IDENTIFICATION</scope>
</reference>
<feature type="compositionally biased region" description="Polar residues" evidence="1">
    <location>
        <begin position="52"/>
        <end position="66"/>
    </location>
</feature>
<feature type="compositionally biased region" description="Basic and acidic residues" evidence="1">
    <location>
        <begin position="16"/>
        <end position="50"/>
    </location>
</feature>
<keyword evidence="2" id="KW-1185">Reference proteome</keyword>
<sequence>MKGRLKRGLALCPLGSREDAAAKEGQNKGSSDRSDPKNGKNKVRVEKVPTEKLNTINGLNPQQANG</sequence>
<name>A0A1I7WX49_HETBA</name>
<evidence type="ECO:0000256" key="1">
    <source>
        <dbReference type="SAM" id="MobiDB-lite"/>
    </source>
</evidence>